<gene>
    <name evidence="1" type="ORF">E2C01_015188</name>
</gene>
<proteinExistence type="predicted"/>
<protein>
    <submittedName>
        <fullName evidence="1">Uncharacterized protein</fullName>
    </submittedName>
</protein>
<sequence length="74" mass="8266">MTQCPPVPRFKTNPPLPLISGRGFRTISLVTIHENQLASHHLITVASDTSDDEKDKRLTPLVLGHIFTLSFEDD</sequence>
<evidence type="ECO:0000313" key="1">
    <source>
        <dbReference type="EMBL" id="MPC22180.1"/>
    </source>
</evidence>
<organism evidence="1 2">
    <name type="scientific">Portunus trituberculatus</name>
    <name type="common">Swimming crab</name>
    <name type="synonym">Neptunus trituberculatus</name>
    <dbReference type="NCBI Taxonomy" id="210409"/>
    <lineage>
        <taxon>Eukaryota</taxon>
        <taxon>Metazoa</taxon>
        <taxon>Ecdysozoa</taxon>
        <taxon>Arthropoda</taxon>
        <taxon>Crustacea</taxon>
        <taxon>Multicrustacea</taxon>
        <taxon>Malacostraca</taxon>
        <taxon>Eumalacostraca</taxon>
        <taxon>Eucarida</taxon>
        <taxon>Decapoda</taxon>
        <taxon>Pleocyemata</taxon>
        <taxon>Brachyura</taxon>
        <taxon>Eubrachyura</taxon>
        <taxon>Portunoidea</taxon>
        <taxon>Portunidae</taxon>
        <taxon>Portuninae</taxon>
        <taxon>Portunus</taxon>
    </lineage>
</organism>
<dbReference type="EMBL" id="VSRR010001059">
    <property type="protein sequence ID" value="MPC22180.1"/>
    <property type="molecule type" value="Genomic_DNA"/>
</dbReference>
<name>A0A5B7DL07_PORTR</name>
<dbReference type="AlphaFoldDB" id="A0A5B7DL07"/>
<evidence type="ECO:0000313" key="2">
    <source>
        <dbReference type="Proteomes" id="UP000324222"/>
    </source>
</evidence>
<keyword evidence="2" id="KW-1185">Reference proteome</keyword>
<reference evidence="1 2" key="1">
    <citation type="submission" date="2019-05" db="EMBL/GenBank/DDBJ databases">
        <title>Another draft genome of Portunus trituberculatus and its Hox gene families provides insights of decapod evolution.</title>
        <authorList>
            <person name="Jeong J.-H."/>
            <person name="Song I."/>
            <person name="Kim S."/>
            <person name="Choi T."/>
            <person name="Kim D."/>
            <person name="Ryu S."/>
            <person name="Kim W."/>
        </authorList>
    </citation>
    <scope>NUCLEOTIDE SEQUENCE [LARGE SCALE GENOMIC DNA]</scope>
    <source>
        <tissue evidence="1">Muscle</tissue>
    </source>
</reference>
<comment type="caution">
    <text evidence="1">The sequence shown here is derived from an EMBL/GenBank/DDBJ whole genome shotgun (WGS) entry which is preliminary data.</text>
</comment>
<accession>A0A5B7DL07</accession>
<dbReference type="Proteomes" id="UP000324222">
    <property type="component" value="Unassembled WGS sequence"/>
</dbReference>